<dbReference type="Proteomes" id="UP001303046">
    <property type="component" value="Unassembled WGS sequence"/>
</dbReference>
<accession>A0ABR1DRB1</accession>
<gene>
    <name evidence="3" type="primary">Necator_chrIV.g16729</name>
    <name evidence="3" type="ORF">RB195_003432</name>
</gene>
<evidence type="ECO:0000313" key="3">
    <source>
        <dbReference type="EMBL" id="KAK6752006.1"/>
    </source>
</evidence>
<dbReference type="SUPFAM" id="SSF56219">
    <property type="entry name" value="DNase I-like"/>
    <property type="match status" value="1"/>
</dbReference>
<feature type="domain" description="Inositol polyphosphate-related phosphatase" evidence="2">
    <location>
        <begin position="96"/>
        <end position="394"/>
    </location>
</feature>
<feature type="region of interest" description="Disordered" evidence="1">
    <location>
        <begin position="1"/>
        <end position="52"/>
    </location>
</feature>
<dbReference type="Gene3D" id="3.60.10.10">
    <property type="entry name" value="Endonuclease/exonuclease/phosphatase"/>
    <property type="match status" value="1"/>
</dbReference>
<sequence>MSVMASEAAQLPFEPADPSRSSNVIQTSSSSSQTTAATRRSQSQGRTPWRTERRYTEIDDHTWKYTLENELAGQTVVGFGNVPIPSKDNIAKLRDRKLSIRAITWNINEKPVKTLDLLADHLDHIPENLLEDIIIVALQEIPPSTKTFHEEALAIIMKPLRQTHSTFISYRAWSQMIFVFMRKAHTRFTTEPIAKFVPATTLAKPVRTKGAIGVCLRIYQRWTVIIACHLSHPTPIQRIQDYHKIMKSLKFPAMCSFKGSDGIFHADCVFWLGDLNFRITEDTKIDWKAQLQQPNIDDIEKTMKSDELNLIRKKELAFAEFTEPQISFAPTHKFEIGTNDYVPNRIPSYTDRVLYWTRLPSWIETVTYNCIQKTSQSDHRPVYATIRLEVINKSTPKRFNSECSSSIASRSATSDVETRSTLIKGNSSNT</sequence>
<reference evidence="3 4" key="1">
    <citation type="submission" date="2023-08" db="EMBL/GenBank/DDBJ databases">
        <title>A Necator americanus chromosomal reference genome.</title>
        <authorList>
            <person name="Ilik V."/>
            <person name="Petrzelkova K.J."/>
            <person name="Pardy F."/>
            <person name="Fuh T."/>
            <person name="Niatou-Singa F.S."/>
            <person name="Gouil Q."/>
            <person name="Baker L."/>
            <person name="Ritchie M.E."/>
            <person name="Jex A.R."/>
            <person name="Gazzola D."/>
            <person name="Li H."/>
            <person name="Toshio Fujiwara R."/>
            <person name="Zhan B."/>
            <person name="Aroian R.V."/>
            <person name="Pafco B."/>
            <person name="Schwarz E.M."/>
        </authorList>
    </citation>
    <scope>NUCLEOTIDE SEQUENCE [LARGE SCALE GENOMIC DNA]</scope>
    <source>
        <strain evidence="3 4">Aroian</strain>
        <tissue evidence="3">Whole animal</tissue>
    </source>
</reference>
<dbReference type="PANTHER" id="PTHR11200:SF275">
    <property type="entry name" value="LD06095P"/>
    <property type="match status" value="1"/>
</dbReference>
<evidence type="ECO:0000313" key="4">
    <source>
        <dbReference type="Proteomes" id="UP001303046"/>
    </source>
</evidence>
<dbReference type="Pfam" id="PF22669">
    <property type="entry name" value="Exo_endo_phos2"/>
    <property type="match status" value="1"/>
</dbReference>
<name>A0ABR1DRB1_NECAM</name>
<dbReference type="InterPro" id="IPR000300">
    <property type="entry name" value="IPPc"/>
</dbReference>
<evidence type="ECO:0000259" key="2">
    <source>
        <dbReference type="SMART" id="SM00128"/>
    </source>
</evidence>
<dbReference type="EMBL" id="JAVFWL010000004">
    <property type="protein sequence ID" value="KAK6752006.1"/>
    <property type="molecule type" value="Genomic_DNA"/>
</dbReference>
<organism evidence="3 4">
    <name type="scientific">Necator americanus</name>
    <name type="common">Human hookworm</name>
    <dbReference type="NCBI Taxonomy" id="51031"/>
    <lineage>
        <taxon>Eukaryota</taxon>
        <taxon>Metazoa</taxon>
        <taxon>Ecdysozoa</taxon>
        <taxon>Nematoda</taxon>
        <taxon>Chromadorea</taxon>
        <taxon>Rhabditida</taxon>
        <taxon>Rhabditina</taxon>
        <taxon>Rhabditomorpha</taxon>
        <taxon>Strongyloidea</taxon>
        <taxon>Ancylostomatidae</taxon>
        <taxon>Bunostominae</taxon>
        <taxon>Necator</taxon>
    </lineage>
</organism>
<feature type="compositionally biased region" description="Low complexity" evidence="1">
    <location>
        <begin position="26"/>
        <end position="44"/>
    </location>
</feature>
<evidence type="ECO:0000256" key="1">
    <source>
        <dbReference type="SAM" id="MobiDB-lite"/>
    </source>
</evidence>
<dbReference type="PANTHER" id="PTHR11200">
    <property type="entry name" value="INOSITOL 5-PHOSPHATASE"/>
    <property type="match status" value="1"/>
</dbReference>
<comment type="caution">
    <text evidence="3">The sequence shown here is derived from an EMBL/GenBank/DDBJ whole genome shotgun (WGS) entry which is preliminary data.</text>
</comment>
<dbReference type="InterPro" id="IPR046985">
    <property type="entry name" value="IP5"/>
</dbReference>
<protein>
    <recommendedName>
        <fullName evidence="2">Inositol polyphosphate-related phosphatase domain-containing protein</fullName>
    </recommendedName>
</protein>
<keyword evidence="4" id="KW-1185">Reference proteome</keyword>
<proteinExistence type="predicted"/>
<dbReference type="SMART" id="SM00128">
    <property type="entry name" value="IPPc"/>
    <property type="match status" value="1"/>
</dbReference>
<dbReference type="InterPro" id="IPR036691">
    <property type="entry name" value="Endo/exonu/phosph_ase_sf"/>
</dbReference>